<protein>
    <submittedName>
        <fullName evidence="1">Uncharacterized protein</fullName>
    </submittedName>
</protein>
<keyword evidence="2" id="KW-1185">Reference proteome</keyword>
<dbReference type="Proteomes" id="UP001062846">
    <property type="component" value="Chromosome 6"/>
</dbReference>
<name>A0ACC0NE77_RHOML</name>
<evidence type="ECO:0000313" key="1">
    <source>
        <dbReference type="EMBL" id="KAI8551540.1"/>
    </source>
</evidence>
<comment type="caution">
    <text evidence="1">The sequence shown here is derived from an EMBL/GenBank/DDBJ whole genome shotgun (WGS) entry which is preliminary data.</text>
</comment>
<reference evidence="1" key="1">
    <citation type="submission" date="2022-02" db="EMBL/GenBank/DDBJ databases">
        <title>Plant Genome Project.</title>
        <authorList>
            <person name="Zhang R.-G."/>
        </authorList>
    </citation>
    <scope>NUCLEOTIDE SEQUENCE</scope>
    <source>
        <strain evidence="1">AT1</strain>
    </source>
</reference>
<evidence type="ECO:0000313" key="2">
    <source>
        <dbReference type="Proteomes" id="UP001062846"/>
    </source>
</evidence>
<gene>
    <name evidence="1" type="ORF">RHMOL_Rhmol06G0194700</name>
</gene>
<dbReference type="EMBL" id="CM046393">
    <property type="protein sequence ID" value="KAI8551540.1"/>
    <property type="molecule type" value="Genomic_DNA"/>
</dbReference>
<sequence length="174" mass="19698">MGYTNGIGKYQLIRTIGEGMFAKVKLAVNTENGQKNESEKFWKGNRYLSFDDLSLVNLYLKILRAQYAFPEWFTESHKKLISRILDPNPRTLIAMSQDLDLSGPYEVQVIEVAPTHCVMEISKSDGELGLYREFCKSLSIMLTEETGVSTENQAAKEVIAKICYQTEGWLGSIL</sequence>
<organism evidence="1 2">
    <name type="scientific">Rhododendron molle</name>
    <name type="common">Chinese azalea</name>
    <name type="synonym">Azalea mollis</name>
    <dbReference type="NCBI Taxonomy" id="49168"/>
    <lineage>
        <taxon>Eukaryota</taxon>
        <taxon>Viridiplantae</taxon>
        <taxon>Streptophyta</taxon>
        <taxon>Embryophyta</taxon>
        <taxon>Tracheophyta</taxon>
        <taxon>Spermatophyta</taxon>
        <taxon>Magnoliopsida</taxon>
        <taxon>eudicotyledons</taxon>
        <taxon>Gunneridae</taxon>
        <taxon>Pentapetalae</taxon>
        <taxon>asterids</taxon>
        <taxon>Ericales</taxon>
        <taxon>Ericaceae</taxon>
        <taxon>Ericoideae</taxon>
        <taxon>Rhodoreae</taxon>
        <taxon>Rhododendron</taxon>
    </lineage>
</organism>
<accession>A0ACC0NE77</accession>
<proteinExistence type="predicted"/>